<comment type="caution">
    <text evidence="2">The sequence shown here is derived from an EMBL/GenBank/DDBJ whole genome shotgun (WGS) entry which is preliminary data.</text>
</comment>
<dbReference type="EMBL" id="JANIBC010000001">
    <property type="protein sequence ID" value="MCQ8184141.1"/>
    <property type="molecule type" value="Genomic_DNA"/>
</dbReference>
<reference evidence="2" key="1">
    <citation type="submission" date="2022-07" db="EMBL/GenBank/DDBJ databases">
        <title>Parvularcula maris sp. nov., an algicidal bacterium isolated from seawater.</title>
        <authorList>
            <person name="Li F."/>
        </authorList>
    </citation>
    <scope>NUCLEOTIDE SEQUENCE</scope>
    <source>
        <strain evidence="2">BGMRC 0090</strain>
    </source>
</reference>
<feature type="signal peptide" evidence="1">
    <location>
        <begin position="1"/>
        <end position="22"/>
    </location>
</feature>
<feature type="chain" id="PRO_5040911363" description="PRC-barrel domain-containing protein" evidence="1">
    <location>
        <begin position="23"/>
        <end position="163"/>
    </location>
</feature>
<gene>
    <name evidence="2" type="ORF">NOG11_01955</name>
</gene>
<dbReference type="Proteomes" id="UP001142610">
    <property type="component" value="Unassembled WGS sequence"/>
</dbReference>
<keyword evidence="3" id="KW-1185">Reference proteome</keyword>
<name>A0A9X2RHP1_9PROT</name>
<proteinExistence type="predicted"/>
<evidence type="ECO:0008006" key="4">
    <source>
        <dbReference type="Google" id="ProtNLM"/>
    </source>
</evidence>
<evidence type="ECO:0000313" key="2">
    <source>
        <dbReference type="EMBL" id="MCQ8184141.1"/>
    </source>
</evidence>
<protein>
    <recommendedName>
        <fullName evidence="4">PRC-barrel domain-containing protein</fullName>
    </recommendedName>
</protein>
<keyword evidence="1" id="KW-0732">Signal</keyword>
<organism evidence="2 3">
    <name type="scientific">Parvularcula maris</name>
    <dbReference type="NCBI Taxonomy" id="2965077"/>
    <lineage>
        <taxon>Bacteria</taxon>
        <taxon>Pseudomonadati</taxon>
        <taxon>Pseudomonadota</taxon>
        <taxon>Alphaproteobacteria</taxon>
        <taxon>Parvularculales</taxon>
        <taxon>Parvularculaceae</taxon>
        <taxon>Parvularcula</taxon>
    </lineage>
</organism>
<dbReference type="AlphaFoldDB" id="A0A9X2RHP1"/>
<evidence type="ECO:0000313" key="3">
    <source>
        <dbReference type="Proteomes" id="UP001142610"/>
    </source>
</evidence>
<sequence length="163" mass="16702">MKIKTSMAIAAAVAALASTAGAETLEKLTFAEAVDAADIAVVGKVTGSSIVESDGQVYTVTEFDTQDTVFGQVGGTFSVRFPGGRLQNTLVPMGEVVAGSPSFFVNSEALLLLDQSADGLNVVGYNQGIFPVVTGKVALPNDKGGMVSLDKAKSAVAREKADK</sequence>
<dbReference type="RefSeq" id="WP_256617948.1">
    <property type="nucleotide sequence ID" value="NZ_JANIBC010000001.1"/>
</dbReference>
<evidence type="ECO:0000256" key="1">
    <source>
        <dbReference type="SAM" id="SignalP"/>
    </source>
</evidence>
<accession>A0A9X2RHP1</accession>